<dbReference type="AlphaFoldDB" id="A0A1D1VBS1"/>
<reference evidence="2 3" key="1">
    <citation type="journal article" date="2016" name="Nat. Commun.">
        <title>Extremotolerant tardigrade genome and improved radiotolerance of human cultured cells by tardigrade-unique protein.</title>
        <authorList>
            <person name="Hashimoto T."/>
            <person name="Horikawa D.D."/>
            <person name="Saito Y."/>
            <person name="Kuwahara H."/>
            <person name="Kozuka-Hata H."/>
            <person name="Shin-I T."/>
            <person name="Minakuchi Y."/>
            <person name="Ohishi K."/>
            <person name="Motoyama A."/>
            <person name="Aizu T."/>
            <person name="Enomoto A."/>
            <person name="Kondo K."/>
            <person name="Tanaka S."/>
            <person name="Hara Y."/>
            <person name="Koshikawa S."/>
            <person name="Sagara H."/>
            <person name="Miura T."/>
            <person name="Yokobori S."/>
            <person name="Miyagawa K."/>
            <person name="Suzuki Y."/>
            <person name="Kubo T."/>
            <person name="Oyama M."/>
            <person name="Kohara Y."/>
            <person name="Fujiyama A."/>
            <person name="Arakawa K."/>
            <person name="Katayama T."/>
            <person name="Toyoda A."/>
            <person name="Kunieda T."/>
        </authorList>
    </citation>
    <scope>NUCLEOTIDE SEQUENCE [LARGE SCALE GENOMIC DNA]</scope>
    <source>
        <strain evidence="2 3">YOKOZUNA-1</strain>
    </source>
</reference>
<accession>A0A1D1VBS1</accession>
<evidence type="ECO:0000313" key="3">
    <source>
        <dbReference type="Proteomes" id="UP000186922"/>
    </source>
</evidence>
<organism evidence="2 3">
    <name type="scientific">Ramazzottius varieornatus</name>
    <name type="common">Water bear</name>
    <name type="synonym">Tardigrade</name>
    <dbReference type="NCBI Taxonomy" id="947166"/>
    <lineage>
        <taxon>Eukaryota</taxon>
        <taxon>Metazoa</taxon>
        <taxon>Ecdysozoa</taxon>
        <taxon>Tardigrada</taxon>
        <taxon>Eutardigrada</taxon>
        <taxon>Parachela</taxon>
        <taxon>Hypsibioidea</taxon>
        <taxon>Ramazzottiidae</taxon>
        <taxon>Ramazzottius</taxon>
    </lineage>
</organism>
<feature type="region of interest" description="Disordered" evidence="1">
    <location>
        <begin position="1"/>
        <end position="75"/>
    </location>
</feature>
<dbReference type="Proteomes" id="UP000186922">
    <property type="component" value="Unassembled WGS sequence"/>
</dbReference>
<sequence>MGDNSKAEVGNVPSNASSTILPPSREPSPLLPERPSKVPSALHITESTTELSAKPSATGSTFSTSKRAPKDNEDRLLPVGMDFSRAKSNTPIGLTGPAVRIVPRVLNALPLLHMAHIAQLPVPQDLMRLLQTGQKLIIPIEVAANGLRDKSLGNIDQDHIPEETMIKRK</sequence>
<gene>
    <name evidence="2" type="primary">RvY_10131-1</name>
    <name evidence="2" type="synonym">RvY_10131.1</name>
    <name evidence="2" type="ORF">RvY_10131</name>
</gene>
<dbReference type="EMBL" id="BDGG01000005">
    <property type="protein sequence ID" value="GAU99086.1"/>
    <property type="molecule type" value="Genomic_DNA"/>
</dbReference>
<protein>
    <submittedName>
        <fullName evidence="2">Uncharacterized protein</fullName>
    </submittedName>
</protein>
<proteinExistence type="predicted"/>
<evidence type="ECO:0000313" key="2">
    <source>
        <dbReference type="EMBL" id="GAU99086.1"/>
    </source>
</evidence>
<keyword evidence="3" id="KW-1185">Reference proteome</keyword>
<name>A0A1D1VBS1_RAMVA</name>
<feature type="compositionally biased region" description="Polar residues" evidence="1">
    <location>
        <begin position="45"/>
        <end position="66"/>
    </location>
</feature>
<comment type="caution">
    <text evidence="2">The sequence shown here is derived from an EMBL/GenBank/DDBJ whole genome shotgun (WGS) entry which is preliminary data.</text>
</comment>
<evidence type="ECO:0000256" key="1">
    <source>
        <dbReference type="SAM" id="MobiDB-lite"/>
    </source>
</evidence>